<feature type="region of interest" description="Disordered" evidence="1">
    <location>
        <begin position="64"/>
        <end position="85"/>
    </location>
</feature>
<organism evidence="2 3">
    <name type="scientific">Linum trigynum</name>
    <dbReference type="NCBI Taxonomy" id="586398"/>
    <lineage>
        <taxon>Eukaryota</taxon>
        <taxon>Viridiplantae</taxon>
        <taxon>Streptophyta</taxon>
        <taxon>Embryophyta</taxon>
        <taxon>Tracheophyta</taxon>
        <taxon>Spermatophyta</taxon>
        <taxon>Magnoliopsida</taxon>
        <taxon>eudicotyledons</taxon>
        <taxon>Gunneridae</taxon>
        <taxon>Pentapetalae</taxon>
        <taxon>rosids</taxon>
        <taxon>fabids</taxon>
        <taxon>Malpighiales</taxon>
        <taxon>Linaceae</taxon>
        <taxon>Linum</taxon>
    </lineage>
</organism>
<gene>
    <name evidence="2" type="ORF">LTRI10_LOCUS1544</name>
</gene>
<evidence type="ECO:0000313" key="3">
    <source>
        <dbReference type="Proteomes" id="UP001497516"/>
    </source>
</evidence>
<keyword evidence="3" id="KW-1185">Reference proteome</keyword>
<evidence type="ECO:0000256" key="1">
    <source>
        <dbReference type="SAM" id="MobiDB-lite"/>
    </source>
</evidence>
<evidence type="ECO:0000313" key="2">
    <source>
        <dbReference type="EMBL" id="CAL1353659.1"/>
    </source>
</evidence>
<proteinExistence type="predicted"/>
<evidence type="ECO:0008006" key="4">
    <source>
        <dbReference type="Google" id="ProtNLM"/>
    </source>
</evidence>
<protein>
    <recommendedName>
        <fullName evidence="4">Secreted protein</fullName>
    </recommendedName>
</protein>
<reference evidence="2 3" key="1">
    <citation type="submission" date="2024-04" db="EMBL/GenBank/DDBJ databases">
        <authorList>
            <person name="Fracassetti M."/>
        </authorList>
    </citation>
    <scope>NUCLEOTIDE SEQUENCE [LARGE SCALE GENOMIC DNA]</scope>
</reference>
<dbReference type="EMBL" id="OZ034813">
    <property type="protein sequence ID" value="CAL1353659.1"/>
    <property type="molecule type" value="Genomic_DNA"/>
</dbReference>
<accession>A0AAV2CBI1</accession>
<sequence>MVAAWLLLPDEGGAAAACWNVDDGGGGGATRVEAAGLLPGCCWWRVDESKSTRVVLWLVEGSRGDEMRGNEGGLAPLREKGEGGS</sequence>
<name>A0AAV2CBI1_9ROSI</name>
<dbReference type="Proteomes" id="UP001497516">
    <property type="component" value="Chromosome 1"/>
</dbReference>
<dbReference type="AlphaFoldDB" id="A0AAV2CBI1"/>